<gene>
    <name evidence="2" type="ORF">L0U88_03065</name>
</gene>
<evidence type="ECO:0008006" key="4">
    <source>
        <dbReference type="Google" id="ProtNLM"/>
    </source>
</evidence>
<feature type="transmembrane region" description="Helical" evidence="1">
    <location>
        <begin position="12"/>
        <end position="29"/>
    </location>
</feature>
<sequence length="133" mass="14967">MEKKRTDSRKALLPLLLFFIAINGLLIVFQQRLAAAGLDTSVLLVANLILFGIFFISLWLHLRSMANSSTHVFMRNMYSGMLLKLFGGALAAFVYMYLNRNNVNKPALFGAMALYVVYTIIELRSVLKQSKSS</sequence>
<organism evidence="2 3">
    <name type="scientific">Flavihumibacter fluminis</name>
    <dbReference type="NCBI Taxonomy" id="2909236"/>
    <lineage>
        <taxon>Bacteria</taxon>
        <taxon>Pseudomonadati</taxon>
        <taxon>Bacteroidota</taxon>
        <taxon>Chitinophagia</taxon>
        <taxon>Chitinophagales</taxon>
        <taxon>Chitinophagaceae</taxon>
        <taxon>Flavihumibacter</taxon>
    </lineage>
</organism>
<comment type="caution">
    <text evidence="2">The sequence shown here is derived from an EMBL/GenBank/DDBJ whole genome shotgun (WGS) entry which is preliminary data.</text>
</comment>
<feature type="transmembrane region" description="Helical" evidence="1">
    <location>
        <begin position="81"/>
        <end position="98"/>
    </location>
</feature>
<keyword evidence="1" id="KW-0472">Membrane</keyword>
<keyword evidence="1" id="KW-0812">Transmembrane</keyword>
<feature type="transmembrane region" description="Helical" evidence="1">
    <location>
        <begin position="110"/>
        <end position="127"/>
    </location>
</feature>
<dbReference type="Proteomes" id="UP001200145">
    <property type="component" value="Unassembled WGS sequence"/>
</dbReference>
<name>A0ABS9BD34_9BACT</name>
<accession>A0ABS9BD34</accession>
<evidence type="ECO:0000313" key="2">
    <source>
        <dbReference type="EMBL" id="MCF1713607.1"/>
    </source>
</evidence>
<protein>
    <recommendedName>
        <fullName evidence="4">ATP synthase protein I</fullName>
    </recommendedName>
</protein>
<keyword evidence="3" id="KW-1185">Reference proteome</keyword>
<keyword evidence="1" id="KW-1133">Transmembrane helix</keyword>
<reference evidence="2 3" key="1">
    <citation type="submission" date="2022-01" db="EMBL/GenBank/DDBJ databases">
        <title>Flavihumibacter sp. nov., isolated from sediment of a river.</title>
        <authorList>
            <person name="Liu H."/>
        </authorList>
    </citation>
    <scope>NUCLEOTIDE SEQUENCE [LARGE SCALE GENOMIC DNA]</scope>
    <source>
        <strain evidence="2 3">RY-1</strain>
    </source>
</reference>
<evidence type="ECO:0000313" key="3">
    <source>
        <dbReference type="Proteomes" id="UP001200145"/>
    </source>
</evidence>
<proteinExistence type="predicted"/>
<evidence type="ECO:0000256" key="1">
    <source>
        <dbReference type="SAM" id="Phobius"/>
    </source>
</evidence>
<feature type="transmembrane region" description="Helical" evidence="1">
    <location>
        <begin position="41"/>
        <end position="60"/>
    </location>
</feature>
<dbReference type="RefSeq" id="WP_234864136.1">
    <property type="nucleotide sequence ID" value="NZ_JAKEVY010000001.1"/>
</dbReference>
<dbReference type="EMBL" id="JAKEVY010000001">
    <property type="protein sequence ID" value="MCF1713607.1"/>
    <property type="molecule type" value="Genomic_DNA"/>
</dbReference>